<sequence>MRLWLVALLVPIAACSDDRGEWWQEPPAGSRWVGYDGAVVAVPDWWTTGETQCGEPVEDTVYVDSGAIYDCANPADPAVVAEVSSLAVSSEGGRAVFEVTIADQGDGDEEQILGSRRQLPEGVTTVPLAVAGGWTPAWGADPRTVRDLTAAIEAAGLGVRLETVEPDPNGDVADLAPGSLLDVEPALGTPVVAGSTVVLKVMGGGTSGP</sequence>
<accession>A0ABP4F2Q9</accession>
<dbReference type="InterPro" id="IPR005543">
    <property type="entry name" value="PASTA_dom"/>
</dbReference>
<dbReference type="Proteomes" id="UP001499979">
    <property type="component" value="Unassembled WGS sequence"/>
</dbReference>
<dbReference type="CDD" id="cd06577">
    <property type="entry name" value="PASTA_pknB"/>
    <property type="match status" value="1"/>
</dbReference>
<proteinExistence type="predicted"/>
<organism evidence="1 2">
    <name type="scientific">Nocardioides aquiterrae</name>
    <dbReference type="NCBI Taxonomy" id="203799"/>
    <lineage>
        <taxon>Bacteria</taxon>
        <taxon>Bacillati</taxon>
        <taxon>Actinomycetota</taxon>
        <taxon>Actinomycetes</taxon>
        <taxon>Propionibacteriales</taxon>
        <taxon>Nocardioidaceae</taxon>
        <taxon>Nocardioides</taxon>
    </lineage>
</organism>
<evidence type="ECO:0000313" key="2">
    <source>
        <dbReference type="Proteomes" id="UP001499979"/>
    </source>
</evidence>
<evidence type="ECO:0000313" key="1">
    <source>
        <dbReference type="EMBL" id="GAA1153507.1"/>
    </source>
</evidence>
<gene>
    <name evidence="1" type="ORF">GCM10009606_34890</name>
</gene>
<reference evidence="2" key="1">
    <citation type="journal article" date="2019" name="Int. J. Syst. Evol. Microbiol.">
        <title>The Global Catalogue of Microorganisms (GCM) 10K type strain sequencing project: providing services to taxonomists for standard genome sequencing and annotation.</title>
        <authorList>
            <consortium name="The Broad Institute Genomics Platform"/>
            <consortium name="The Broad Institute Genome Sequencing Center for Infectious Disease"/>
            <person name="Wu L."/>
            <person name="Ma J."/>
        </authorList>
    </citation>
    <scope>NUCLEOTIDE SEQUENCE [LARGE SCALE GENOMIC DNA]</scope>
    <source>
        <strain evidence="2">JCM 11813</strain>
    </source>
</reference>
<evidence type="ECO:0008006" key="3">
    <source>
        <dbReference type="Google" id="ProtNLM"/>
    </source>
</evidence>
<comment type="caution">
    <text evidence="1">The sequence shown here is derived from an EMBL/GenBank/DDBJ whole genome shotgun (WGS) entry which is preliminary data.</text>
</comment>
<keyword evidence="2" id="KW-1185">Reference proteome</keyword>
<dbReference type="RefSeq" id="WP_343908896.1">
    <property type="nucleotide sequence ID" value="NZ_BAAAJE010000019.1"/>
</dbReference>
<dbReference type="EMBL" id="BAAAJE010000019">
    <property type="protein sequence ID" value="GAA1153507.1"/>
    <property type="molecule type" value="Genomic_DNA"/>
</dbReference>
<name>A0ABP4F2Q9_9ACTN</name>
<protein>
    <recommendedName>
        <fullName evidence="3">PASTA domain-containing protein</fullName>
    </recommendedName>
</protein>
<dbReference type="Gene3D" id="3.30.10.20">
    <property type="match status" value="1"/>
</dbReference>